<name>A0A2S6I555_9BACT</name>
<keyword evidence="3" id="KW-1185">Reference proteome</keyword>
<dbReference type="OrthoDB" id="878245at2"/>
<evidence type="ECO:0000313" key="3">
    <source>
        <dbReference type="Proteomes" id="UP000237662"/>
    </source>
</evidence>
<gene>
    <name evidence="2" type="ORF">CLV84_3230</name>
</gene>
<evidence type="ECO:0000256" key="1">
    <source>
        <dbReference type="SAM" id="MobiDB-lite"/>
    </source>
</evidence>
<evidence type="ECO:0008006" key="4">
    <source>
        <dbReference type="Google" id="ProtNLM"/>
    </source>
</evidence>
<organism evidence="2 3">
    <name type="scientific">Neolewinella xylanilytica</name>
    <dbReference type="NCBI Taxonomy" id="1514080"/>
    <lineage>
        <taxon>Bacteria</taxon>
        <taxon>Pseudomonadati</taxon>
        <taxon>Bacteroidota</taxon>
        <taxon>Saprospiria</taxon>
        <taxon>Saprospirales</taxon>
        <taxon>Lewinellaceae</taxon>
        <taxon>Neolewinella</taxon>
    </lineage>
</organism>
<comment type="caution">
    <text evidence="2">The sequence shown here is derived from an EMBL/GenBank/DDBJ whole genome shotgun (WGS) entry which is preliminary data.</text>
</comment>
<dbReference type="RefSeq" id="WP_104420751.1">
    <property type="nucleotide sequence ID" value="NZ_PTJC01000006.1"/>
</dbReference>
<evidence type="ECO:0000313" key="2">
    <source>
        <dbReference type="EMBL" id="PPK86307.1"/>
    </source>
</evidence>
<dbReference type="Proteomes" id="UP000237662">
    <property type="component" value="Unassembled WGS sequence"/>
</dbReference>
<protein>
    <recommendedName>
        <fullName evidence="4">NERD domain-containing protein</fullName>
    </recommendedName>
</protein>
<dbReference type="EMBL" id="PTJC01000006">
    <property type="protein sequence ID" value="PPK86307.1"/>
    <property type="molecule type" value="Genomic_DNA"/>
</dbReference>
<feature type="region of interest" description="Disordered" evidence="1">
    <location>
        <begin position="173"/>
        <end position="193"/>
    </location>
</feature>
<accession>A0A2S6I555</accession>
<reference evidence="2 3" key="1">
    <citation type="submission" date="2018-02" db="EMBL/GenBank/DDBJ databases">
        <title>Genomic Encyclopedia of Archaeal and Bacterial Type Strains, Phase II (KMG-II): from individual species to whole genera.</title>
        <authorList>
            <person name="Goeker M."/>
        </authorList>
    </citation>
    <scope>NUCLEOTIDE SEQUENCE [LARGE SCALE GENOMIC DNA]</scope>
    <source>
        <strain evidence="2 3">DSM 29526</strain>
    </source>
</reference>
<proteinExistence type="predicted"/>
<dbReference type="AlphaFoldDB" id="A0A2S6I555"/>
<sequence length="193" mass="22851">MNTFSESDLQIEFPNDWSVRRFDQTTAYRSVSGHGLKGVDFLCLTPEGELWLVEIKNFRRRNELSSMKRRSPEGLAQQVGKKFSDSKRIIRVVNRAMQQRWWLRLVLLWYAWRKRERPESDYWFWAEAERRLEQASRTVCLLWMETPERTPDYAAAVREFLEEALEPGNQLHIAETKSPGKPPLHVTLNPDTL</sequence>